<accession>A0A2U8WSA4</accession>
<dbReference type="RefSeq" id="WP_109960581.1">
    <property type="nucleotide sequence ID" value="NZ_CP029553.1"/>
</dbReference>
<evidence type="ECO:0000313" key="2">
    <source>
        <dbReference type="Proteomes" id="UP000245444"/>
    </source>
</evidence>
<proteinExistence type="predicted"/>
<dbReference type="Proteomes" id="UP000245444">
    <property type="component" value="Chromosome"/>
</dbReference>
<sequence>MSATEEDPARRTLDERATDQCRVGRLILPELRRRLGFDTRIERGGVLKARGIYMDYDEAHLIRDLCDIDHLGR</sequence>
<keyword evidence="2" id="KW-1185">Reference proteome</keyword>
<protein>
    <submittedName>
        <fullName evidence="1">Uncharacterized protein</fullName>
    </submittedName>
</protein>
<dbReference type="EMBL" id="CP029553">
    <property type="protein sequence ID" value="AWN48290.1"/>
    <property type="molecule type" value="Genomic_DNA"/>
</dbReference>
<gene>
    <name evidence="1" type="ORF">DK419_19660</name>
</gene>
<organism evidence="1 2">
    <name type="scientific">Methylobacterium terrae</name>
    <dbReference type="NCBI Taxonomy" id="2202827"/>
    <lineage>
        <taxon>Bacteria</taxon>
        <taxon>Pseudomonadati</taxon>
        <taxon>Pseudomonadota</taxon>
        <taxon>Alphaproteobacteria</taxon>
        <taxon>Hyphomicrobiales</taxon>
        <taxon>Methylobacteriaceae</taxon>
        <taxon>Methylobacterium</taxon>
    </lineage>
</organism>
<evidence type="ECO:0000313" key="1">
    <source>
        <dbReference type="EMBL" id="AWN48290.1"/>
    </source>
</evidence>
<reference evidence="1 2" key="1">
    <citation type="submission" date="2018-05" db="EMBL/GenBank/DDBJ databases">
        <title>Complete Genome Sequence of Methylobacterium sp. 17Sr1-28.</title>
        <authorList>
            <person name="Srinivasan S."/>
        </authorList>
    </citation>
    <scope>NUCLEOTIDE SEQUENCE [LARGE SCALE GENOMIC DNA]</scope>
    <source>
        <strain evidence="1 2">17Sr1-28</strain>
    </source>
</reference>
<name>A0A2U8WSA4_9HYPH</name>
<dbReference type="KEGG" id="mtea:DK419_19660"/>
<dbReference type="AlphaFoldDB" id="A0A2U8WSA4"/>
<dbReference type="OrthoDB" id="5770859at2"/>